<dbReference type="Gene3D" id="2.40.50.100">
    <property type="match status" value="1"/>
</dbReference>
<dbReference type="SUPFAM" id="SSF51230">
    <property type="entry name" value="Single hybrid motif"/>
    <property type="match status" value="1"/>
</dbReference>
<evidence type="ECO:0000313" key="2">
    <source>
        <dbReference type="Proteomes" id="UP001247620"/>
    </source>
</evidence>
<proteinExistence type="predicted"/>
<gene>
    <name evidence="1" type="ORF">J2W55_004680</name>
</gene>
<comment type="caution">
    <text evidence="1">The sequence shown here is derived from an EMBL/GenBank/DDBJ whole genome shotgun (WGS) entry which is preliminary data.</text>
</comment>
<dbReference type="Proteomes" id="UP001247620">
    <property type="component" value="Unassembled WGS sequence"/>
</dbReference>
<dbReference type="EMBL" id="JAVDUU010000004">
    <property type="protein sequence ID" value="MDR6944820.1"/>
    <property type="molecule type" value="Genomic_DNA"/>
</dbReference>
<dbReference type="InterPro" id="IPR033753">
    <property type="entry name" value="GCV_H/Fam206"/>
</dbReference>
<evidence type="ECO:0000313" key="1">
    <source>
        <dbReference type="EMBL" id="MDR6944820.1"/>
    </source>
</evidence>
<reference evidence="1 2" key="1">
    <citation type="submission" date="2023-07" db="EMBL/GenBank/DDBJ databases">
        <title>Sorghum-associated microbial communities from plants grown in Nebraska, USA.</title>
        <authorList>
            <person name="Schachtman D."/>
        </authorList>
    </citation>
    <scope>NUCLEOTIDE SEQUENCE [LARGE SCALE GENOMIC DNA]</scope>
    <source>
        <strain evidence="1 2">3262</strain>
    </source>
</reference>
<sequence>MPITGIIVEINPEILKKSGLVNNEPYHAWLVKIEPAISDHEKQLLIADEYKTLIWQLNKTKINV</sequence>
<dbReference type="InterPro" id="IPR011053">
    <property type="entry name" value="Single_hybrid_motif"/>
</dbReference>
<dbReference type="Pfam" id="PF01597">
    <property type="entry name" value="GCV_H"/>
    <property type="match status" value="1"/>
</dbReference>
<name>A0ABU1TJ02_9SPHI</name>
<protein>
    <submittedName>
        <fullName evidence="1">Glycine cleavage system H lipoate-binding protein</fullName>
    </submittedName>
</protein>
<accession>A0ABU1TJ02</accession>
<keyword evidence="2" id="KW-1185">Reference proteome</keyword>
<organism evidence="1 2">
    <name type="scientific">Mucilaginibacter pocheonensis</name>
    <dbReference type="NCBI Taxonomy" id="398050"/>
    <lineage>
        <taxon>Bacteria</taxon>
        <taxon>Pseudomonadati</taxon>
        <taxon>Bacteroidota</taxon>
        <taxon>Sphingobacteriia</taxon>
        <taxon>Sphingobacteriales</taxon>
        <taxon>Sphingobacteriaceae</taxon>
        <taxon>Mucilaginibacter</taxon>
    </lineage>
</organism>